<proteinExistence type="predicted"/>
<name>A0ABR3S0G0_9PLEO</name>
<keyword evidence="3" id="KW-1185">Reference proteome</keyword>
<feature type="region of interest" description="Disordered" evidence="1">
    <location>
        <begin position="530"/>
        <end position="564"/>
    </location>
</feature>
<dbReference type="EMBL" id="JAKJXO020000002">
    <property type="protein sequence ID" value="KAL1610157.1"/>
    <property type="molecule type" value="Genomic_DNA"/>
</dbReference>
<dbReference type="Proteomes" id="UP001521785">
    <property type="component" value="Unassembled WGS sequence"/>
</dbReference>
<sequence length="564" mass="62993">MVHPPEPGNWISAPSWSIVDNIPVEERFALKEILEHKLRDIPAGVVPLPQSLAQKQARSNDKRSKAVISQEYLTITQVLDHEPNAINLPHIPSDLRLDFLLRNRATIDEHSRLAIKEPEKQHIDITRAIYFWRLDGLHQFQRFHDSARWNIAIYIALLTDEICDNASSVEAKAAREFAIAYLAAVLEHHNDAADFEKREAFVKLWKSTQYDFFTFNSSQKRLIKNEMKRLSKEWQVELERIQKGNELGKNNLVRKIAYNAKIAKFVGVLIPGPSSQRSPKYLTPTETIENLKTQSDFSAVDMKKGALLEALEDRASDYHVPKRDAKSEVKIDPPQIPMDDGTLGFPIEDAAFLEAQKPKAELPSTDWPALHFPKLSHRLNVNQHVEDIVNKHAAISVLKQSKPQAMLAKLMELFPEEVPIQGPPTANAASSPAQVSLPVILKSVPVMPTFEDLGAWVANIASHKPNPGIDTSSVSHDNMQTTSGKRSREGNSGEISTPEEKRIKSEENSGALAARSLFLHVDESLLHPQTTWQISADPPATASTTPLFGGDEQRPSKSLFGGGD</sequence>
<evidence type="ECO:0000313" key="3">
    <source>
        <dbReference type="Proteomes" id="UP001521785"/>
    </source>
</evidence>
<reference evidence="2 3" key="1">
    <citation type="submission" date="2024-02" db="EMBL/GenBank/DDBJ databases">
        <title>De novo assembly and annotation of 12 fungi associated with fruit tree decline syndrome in Ontario, Canada.</title>
        <authorList>
            <person name="Sulman M."/>
            <person name="Ellouze W."/>
            <person name="Ilyukhin E."/>
        </authorList>
    </citation>
    <scope>NUCLEOTIDE SEQUENCE [LARGE SCALE GENOMIC DNA]</scope>
    <source>
        <strain evidence="2 3">M42-189</strain>
    </source>
</reference>
<organism evidence="2 3">
    <name type="scientific">Paraconiothyrium brasiliense</name>
    <dbReference type="NCBI Taxonomy" id="300254"/>
    <lineage>
        <taxon>Eukaryota</taxon>
        <taxon>Fungi</taxon>
        <taxon>Dikarya</taxon>
        <taxon>Ascomycota</taxon>
        <taxon>Pezizomycotina</taxon>
        <taxon>Dothideomycetes</taxon>
        <taxon>Pleosporomycetidae</taxon>
        <taxon>Pleosporales</taxon>
        <taxon>Massarineae</taxon>
        <taxon>Didymosphaeriaceae</taxon>
        <taxon>Paraconiothyrium</taxon>
    </lineage>
</organism>
<accession>A0ABR3S0G0</accession>
<evidence type="ECO:0000256" key="1">
    <source>
        <dbReference type="SAM" id="MobiDB-lite"/>
    </source>
</evidence>
<feature type="compositionally biased region" description="Basic and acidic residues" evidence="1">
    <location>
        <begin position="498"/>
        <end position="507"/>
    </location>
</feature>
<comment type="caution">
    <text evidence="2">The sequence shown here is derived from an EMBL/GenBank/DDBJ whole genome shotgun (WGS) entry which is preliminary data.</text>
</comment>
<protein>
    <submittedName>
        <fullName evidence="2">Uncharacterized protein</fullName>
    </submittedName>
</protein>
<gene>
    <name evidence="2" type="ORF">SLS60_001822</name>
</gene>
<evidence type="ECO:0000313" key="2">
    <source>
        <dbReference type="EMBL" id="KAL1610157.1"/>
    </source>
</evidence>
<feature type="region of interest" description="Disordered" evidence="1">
    <location>
        <begin position="465"/>
        <end position="508"/>
    </location>
</feature>
<feature type="compositionally biased region" description="Polar residues" evidence="1">
    <location>
        <begin position="469"/>
        <end position="484"/>
    </location>
</feature>